<organism evidence="1 2">
    <name type="scientific">Phytophthora palmivora</name>
    <dbReference type="NCBI Taxonomy" id="4796"/>
    <lineage>
        <taxon>Eukaryota</taxon>
        <taxon>Sar</taxon>
        <taxon>Stramenopiles</taxon>
        <taxon>Oomycota</taxon>
        <taxon>Peronosporomycetes</taxon>
        <taxon>Peronosporales</taxon>
        <taxon>Peronosporaceae</taxon>
        <taxon>Phytophthora</taxon>
    </lineage>
</organism>
<keyword evidence="2" id="KW-1185">Reference proteome</keyword>
<evidence type="ECO:0000313" key="2">
    <source>
        <dbReference type="Proteomes" id="UP000237271"/>
    </source>
</evidence>
<dbReference type="Proteomes" id="UP000237271">
    <property type="component" value="Unassembled WGS sequence"/>
</dbReference>
<gene>
    <name evidence="1" type="ORF">PHPALM_1994</name>
</gene>
<dbReference type="EMBL" id="NCKW01000632">
    <property type="protein sequence ID" value="POM80201.1"/>
    <property type="molecule type" value="Genomic_DNA"/>
</dbReference>
<evidence type="ECO:0008006" key="3">
    <source>
        <dbReference type="Google" id="ProtNLM"/>
    </source>
</evidence>
<sequence>MNWMGKVKSAFMRDQASDEEKCLTFADLLAGSAKNWYRQLSRSTRKKWSDLLRAFQIQYCGLGWLDNTITLDVDQKNLPSISFTV</sequence>
<accession>A0A2P4YQW4</accession>
<dbReference type="AlphaFoldDB" id="A0A2P4YQW4"/>
<comment type="caution">
    <text evidence="1">The sequence shown here is derived from an EMBL/GenBank/DDBJ whole genome shotgun (WGS) entry which is preliminary data.</text>
</comment>
<evidence type="ECO:0000313" key="1">
    <source>
        <dbReference type="EMBL" id="POM80201.1"/>
    </source>
</evidence>
<dbReference type="OrthoDB" id="10361783at2759"/>
<protein>
    <recommendedName>
        <fullName evidence="3">Retrotransposon gag domain-containing protein</fullName>
    </recommendedName>
</protein>
<proteinExistence type="predicted"/>
<name>A0A2P4YQW4_9STRA</name>
<reference evidence="1 2" key="1">
    <citation type="journal article" date="2017" name="Genome Biol. Evol.">
        <title>Phytophthora megakarya and P. palmivora, closely related causal agents of cacao black pod rot, underwent increases in genome sizes and gene numbers by different mechanisms.</title>
        <authorList>
            <person name="Ali S.S."/>
            <person name="Shao J."/>
            <person name="Lary D.J."/>
            <person name="Kronmiller B."/>
            <person name="Shen D."/>
            <person name="Strem M.D."/>
            <person name="Amoako-Attah I."/>
            <person name="Akrofi A.Y."/>
            <person name="Begoude B.A."/>
            <person name="Ten Hoopen G.M."/>
            <person name="Coulibaly K."/>
            <person name="Kebe B.I."/>
            <person name="Melnick R.L."/>
            <person name="Guiltinan M.J."/>
            <person name="Tyler B.M."/>
            <person name="Meinhardt L.W."/>
            <person name="Bailey B.A."/>
        </authorList>
    </citation>
    <scope>NUCLEOTIDE SEQUENCE [LARGE SCALE GENOMIC DNA]</scope>
    <source>
        <strain evidence="2">sbr112.9</strain>
    </source>
</reference>